<evidence type="ECO:0000256" key="2">
    <source>
        <dbReference type="SAM" id="MobiDB-lite"/>
    </source>
</evidence>
<reference evidence="4" key="1">
    <citation type="submission" date="2019-08" db="EMBL/GenBank/DDBJ databases">
        <title>The improved chromosome-level genome for the pearl oyster Pinctada fucata martensii using PacBio sequencing and Hi-C.</title>
        <authorList>
            <person name="Zheng Z."/>
        </authorList>
    </citation>
    <scope>NUCLEOTIDE SEQUENCE</scope>
    <source>
        <strain evidence="4">ZZ-2019</strain>
        <tissue evidence="4">Adductor muscle</tissue>
    </source>
</reference>
<keyword evidence="3" id="KW-0812">Transmembrane</keyword>
<accession>A0AA88Y270</accession>
<evidence type="ECO:0000256" key="3">
    <source>
        <dbReference type="SAM" id="Phobius"/>
    </source>
</evidence>
<sequence length="660" mass="75153">MNENELSIIVCVPDILPPVSDLQYNWLSFSSFSRREDPSFTPDRRSVIFGFRIKNNRYMITQVQYNAGIEEHLSKFHIPVNSQTAETILEQSAVMPLKQTTVRQRVKSTVRDRDVADNIKMSKGGRQKGGHTPKISEHKDNDDDTNKNPAGGQQADDTPGGSQQSVHDPGKKEIEVLKRRMAGQEDKVRKMAEDLEGLENEIANHKEAVETERKQREKLEETKLEEEGEMREDVTNQIVGLKKQTKDDFGKMEERLKDFEEHAKKIEDLLRLQHRIEKLEEKMKNTYIGGFFILVLAIMLGVVFTMYCGQSDPPGPSPPRPIPIPDYEMKIQALESRFNVLESNVDTKISDFQQNEMASMSSELSSLKEEYGTLKELTDGNEEFKKNHNKALDGLKTQLSDSLKQTETKLKENQEVFEQNLQKKMEDEVKGKSENLTSHIVTVVLEQEEFVILKGNVNALNETYVEERNEFINKQEKLDKRLTETKVTLSASIDSAREECMEEIQKTGQSLTNSVAKFEVEIGSVGNLVKSVNETVFERMGSVNGEVENLNEKMTEKFTSFNTQMESFQQTLKTSSEETEGKLENVQKEFDHWKKKVVTSEGKINFLDEKGQDTNFMIILVVIIIMFIVVLVVMLMLRLKSTAAPGPTNISPGLRGGYVC</sequence>
<feature type="region of interest" description="Disordered" evidence="2">
    <location>
        <begin position="210"/>
        <end position="231"/>
    </location>
</feature>
<comment type="caution">
    <text evidence="4">The sequence shown here is derived from an EMBL/GenBank/DDBJ whole genome shotgun (WGS) entry which is preliminary data.</text>
</comment>
<dbReference type="EMBL" id="VSWD01000007">
    <property type="protein sequence ID" value="KAK3096441.1"/>
    <property type="molecule type" value="Genomic_DNA"/>
</dbReference>
<feature type="compositionally biased region" description="Basic and acidic residues" evidence="2">
    <location>
        <begin position="210"/>
        <end position="222"/>
    </location>
</feature>
<evidence type="ECO:0000313" key="5">
    <source>
        <dbReference type="Proteomes" id="UP001186944"/>
    </source>
</evidence>
<evidence type="ECO:0000256" key="1">
    <source>
        <dbReference type="SAM" id="Coils"/>
    </source>
</evidence>
<keyword evidence="3" id="KW-0472">Membrane</keyword>
<keyword evidence="1" id="KW-0175">Coiled coil</keyword>
<protein>
    <submittedName>
        <fullName evidence="4">Uncharacterized protein</fullName>
    </submittedName>
</protein>
<feature type="transmembrane region" description="Helical" evidence="3">
    <location>
        <begin position="616"/>
        <end position="637"/>
    </location>
</feature>
<proteinExistence type="predicted"/>
<feature type="coiled-coil region" evidence="1">
    <location>
        <begin position="569"/>
        <end position="596"/>
    </location>
</feature>
<dbReference type="AlphaFoldDB" id="A0AA88Y270"/>
<name>A0AA88Y270_PINIB</name>
<organism evidence="4 5">
    <name type="scientific">Pinctada imbricata</name>
    <name type="common">Atlantic pearl-oyster</name>
    <name type="synonym">Pinctada martensii</name>
    <dbReference type="NCBI Taxonomy" id="66713"/>
    <lineage>
        <taxon>Eukaryota</taxon>
        <taxon>Metazoa</taxon>
        <taxon>Spiralia</taxon>
        <taxon>Lophotrochozoa</taxon>
        <taxon>Mollusca</taxon>
        <taxon>Bivalvia</taxon>
        <taxon>Autobranchia</taxon>
        <taxon>Pteriomorphia</taxon>
        <taxon>Pterioida</taxon>
        <taxon>Pterioidea</taxon>
        <taxon>Pteriidae</taxon>
        <taxon>Pinctada</taxon>
    </lineage>
</organism>
<gene>
    <name evidence="4" type="ORF">FSP39_000172</name>
</gene>
<feature type="compositionally biased region" description="Basic and acidic residues" evidence="2">
    <location>
        <begin position="134"/>
        <end position="146"/>
    </location>
</feature>
<keyword evidence="5" id="KW-1185">Reference proteome</keyword>
<feature type="coiled-coil region" evidence="1">
    <location>
        <begin position="324"/>
        <end position="377"/>
    </location>
</feature>
<feature type="transmembrane region" description="Helical" evidence="3">
    <location>
        <begin position="287"/>
        <end position="307"/>
    </location>
</feature>
<evidence type="ECO:0000313" key="4">
    <source>
        <dbReference type="EMBL" id="KAK3096441.1"/>
    </source>
</evidence>
<dbReference type="Proteomes" id="UP001186944">
    <property type="component" value="Unassembled WGS sequence"/>
</dbReference>
<feature type="region of interest" description="Disordered" evidence="2">
    <location>
        <begin position="100"/>
        <end position="170"/>
    </location>
</feature>
<keyword evidence="3" id="KW-1133">Transmembrane helix</keyword>